<proteinExistence type="predicted"/>
<accession>A0A943EC27</accession>
<dbReference type="PANTHER" id="PTHR21180">
    <property type="entry name" value="ENDONUCLEASE/EXONUCLEASE/PHOSPHATASE FAMILY DOMAIN-CONTAINING PROTEIN 1"/>
    <property type="match status" value="1"/>
</dbReference>
<evidence type="ECO:0000259" key="3">
    <source>
        <dbReference type="SMART" id="SM00278"/>
    </source>
</evidence>
<gene>
    <name evidence="4" type="ORF">KHX13_03570</name>
</gene>
<dbReference type="InterPro" id="IPR051675">
    <property type="entry name" value="Endo/Exo/Phosphatase_dom_1"/>
</dbReference>
<protein>
    <submittedName>
        <fullName evidence="4">Helix-hairpin-helix domain-containing protein</fullName>
    </submittedName>
</protein>
<dbReference type="InterPro" id="IPR003583">
    <property type="entry name" value="Hlx-hairpin-Hlx_DNA-bd_motif"/>
</dbReference>
<dbReference type="PANTHER" id="PTHR21180:SF32">
    <property type="entry name" value="ENDONUCLEASE_EXONUCLEASE_PHOSPHATASE FAMILY DOMAIN-CONTAINING PROTEIN 1"/>
    <property type="match status" value="1"/>
</dbReference>
<reference evidence="4" key="1">
    <citation type="submission" date="2021-02" db="EMBL/GenBank/DDBJ databases">
        <title>Infant gut strain persistence is associated with maternal origin, phylogeny, and functional potential including surface adhesion and iron acquisition.</title>
        <authorList>
            <person name="Lou Y.C."/>
        </authorList>
    </citation>
    <scope>NUCLEOTIDE SEQUENCE</scope>
    <source>
        <strain evidence="4">L3_106_000M1_dasL3_106_000M1_concoct_15</strain>
    </source>
</reference>
<dbReference type="Pfam" id="PF12836">
    <property type="entry name" value="HHH_3"/>
    <property type="match status" value="1"/>
</dbReference>
<dbReference type="AlphaFoldDB" id="A0A943EC27"/>
<evidence type="ECO:0000313" key="4">
    <source>
        <dbReference type="EMBL" id="MBS5519402.1"/>
    </source>
</evidence>
<dbReference type="Proteomes" id="UP000754226">
    <property type="component" value="Unassembled WGS sequence"/>
</dbReference>
<dbReference type="InterPro" id="IPR010994">
    <property type="entry name" value="RuvA_2-like"/>
</dbReference>
<feature type="region of interest" description="Disordered" evidence="1">
    <location>
        <begin position="114"/>
        <end position="164"/>
    </location>
</feature>
<dbReference type="GO" id="GO:0015627">
    <property type="term" value="C:type II protein secretion system complex"/>
    <property type="evidence" value="ECO:0007669"/>
    <property type="project" value="TreeGrafter"/>
</dbReference>
<dbReference type="Gene3D" id="1.10.150.320">
    <property type="entry name" value="Photosystem II 12 kDa extrinsic protein"/>
    <property type="match status" value="1"/>
</dbReference>
<feature type="domain" description="Helix-hairpin-helix DNA-binding motif class 1" evidence="3">
    <location>
        <begin position="157"/>
        <end position="176"/>
    </location>
</feature>
<dbReference type="GO" id="GO:0006281">
    <property type="term" value="P:DNA repair"/>
    <property type="evidence" value="ECO:0007669"/>
    <property type="project" value="InterPro"/>
</dbReference>
<dbReference type="Pfam" id="PF10531">
    <property type="entry name" value="SLBB"/>
    <property type="match status" value="1"/>
</dbReference>
<keyword evidence="2" id="KW-0472">Membrane</keyword>
<feature type="transmembrane region" description="Helical" evidence="2">
    <location>
        <begin position="9"/>
        <end position="26"/>
    </location>
</feature>
<keyword evidence="2" id="KW-1133">Transmembrane helix</keyword>
<evidence type="ECO:0000313" key="5">
    <source>
        <dbReference type="Proteomes" id="UP000754226"/>
    </source>
</evidence>
<feature type="compositionally biased region" description="Basic and acidic residues" evidence="1">
    <location>
        <begin position="132"/>
        <end position="143"/>
    </location>
</feature>
<dbReference type="InterPro" id="IPR019554">
    <property type="entry name" value="Soluble_ligand-bd"/>
</dbReference>
<comment type="caution">
    <text evidence="4">The sequence shown here is derived from an EMBL/GenBank/DDBJ whole genome shotgun (WGS) entry which is preliminary data.</text>
</comment>
<evidence type="ECO:0000256" key="2">
    <source>
        <dbReference type="SAM" id="Phobius"/>
    </source>
</evidence>
<feature type="domain" description="Helix-hairpin-helix DNA-binding motif class 1" evidence="3">
    <location>
        <begin position="186"/>
        <end position="205"/>
    </location>
</feature>
<dbReference type="GO" id="GO:0003677">
    <property type="term" value="F:DNA binding"/>
    <property type="evidence" value="ECO:0007669"/>
    <property type="project" value="InterPro"/>
</dbReference>
<evidence type="ECO:0000256" key="1">
    <source>
        <dbReference type="SAM" id="MobiDB-lite"/>
    </source>
</evidence>
<keyword evidence="2" id="KW-0812">Transmembrane</keyword>
<dbReference type="EMBL" id="JAGZCZ010000004">
    <property type="protein sequence ID" value="MBS5519402.1"/>
    <property type="molecule type" value="Genomic_DNA"/>
</dbReference>
<organism evidence="4 5">
    <name type="scientific">Acidaminococcus intestini</name>
    <dbReference type="NCBI Taxonomy" id="187327"/>
    <lineage>
        <taxon>Bacteria</taxon>
        <taxon>Bacillati</taxon>
        <taxon>Bacillota</taxon>
        <taxon>Negativicutes</taxon>
        <taxon>Acidaminococcales</taxon>
        <taxon>Acidaminococcaceae</taxon>
        <taxon>Acidaminococcus</taxon>
    </lineage>
</organism>
<dbReference type="Gene3D" id="3.10.560.10">
    <property type="entry name" value="Outer membrane lipoprotein wza domain like"/>
    <property type="match status" value="1"/>
</dbReference>
<dbReference type="SMART" id="SM00278">
    <property type="entry name" value="HhH1"/>
    <property type="match status" value="2"/>
</dbReference>
<dbReference type="GO" id="GO:0015628">
    <property type="term" value="P:protein secretion by the type II secretion system"/>
    <property type="evidence" value="ECO:0007669"/>
    <property type="project" value="TreeGrafter"/>
</dbReference>
<dbReference type="SUPFAM" id="SSF47781">
    <property type="entry name" value="RuvA domain 2-like"/>
    <property type="match status" value="1"/>
</dbReference>
<name>A0A943EC27_9FIRM</name>
<sequence>MNLWNRRKAAVIFVLMVLIVGAALYWEETPRQGKIPLDPEAVMTKQREQKARPSLHVYVSGAVMYPGLYDLAPGLRYADAIRKAGGMTDEADETRVNLAKKIKDGCQVNVPLRKNRRPAAGKAPPSAGVLPAREKGRRKEEGAARTPKINPNEAPQEELERLPGIGPETARRIISERNAAPFQSVDDLLRVKGIGPKTLSRFRELVEVLP</sequence>